<reference evidence="5 6" key="1">
    <citation type="journal article" date="2015" name="Nature">
        <title>rRNA introns, odd ribosomes, and small enigmatic genomes across a large radiation of phyla.</title>
        <authorList>
            <person name="Brown C.T."/>
            <person name="Hug L.A."/>
            <person name="Thomas B.C."/>
            <person name="Sharon I."/>
            <person name="Castelle C.J."/>
            <person name="Singh A."/>
            <person name="Wilkins M.J."/>
            <person name="Williams K.H."/>
            <person name="Banfield J.F."/>
        </authorList>
    </citation>
    <scope>NUCLEOTIDE SEQUENCE [LARGE SCALE GENOMIC DNA]</scope>
</reference>
<dbReference type="SUPFAM" id="SSF53850">
    <property type="entry name" value="Periplasmic binding protein-like II"/>
    <property type="match status" value="1"/>
</dbReference>
<evidence type="ECO:0000256" key="2">
    <source>
        <dbReference type="ARBA" id="ARBA00010742"/>
    </source>
</evidence>
<protein>
    <submittedName>
        <fullName evidence="5">ABC-type nitrate/sulfonate/bicarbonate transport system periplasmic component-like protein</fullName>
    </submittedName>
</protein>
<evidence type="ECO:0000313" key="6">
    <source>
        <dbReference type="Proteomes" id="UP000034664"/>
    </source>
</evidence>
<dbReference type="Gene3D" id="3.40.190.10">
    <property type="entry name" value="Periplasmic binding protein-like II"/>
    <property type="match status" value="2"/>
</dbReference>
<comment type="subcellular location">
    <subcellularLocation>
        <location evidence="1">Periplasm</location>
    </subcellularLocation>
</comment>
<evidence type="ECO:0000313" key="5">
    <source>
        <dbReference type="EMBL" id="KKR70383.1"/>
    </source>
</evidence>
<dbReference type="PANTHER" id="PTHR30024">
    <property type="entry name" value="ALIPHATIC SULFONATES-BINDING PROTEIN-RELATED"/>
    <property type="match status" value="1"/>
</dbReference>
<dbReference type="AlphaFoldDB" id="A0A0G0SZZ2"/>
<sequence length="317" mass="35175">MNKWLIPSLLIFVVFHGNAEASEKIILSVATFDVAFLTAGVGQQRNFFRDEGLDVDIIRARRDVNISALINGNLDYTMLISSVVGAGLRGMPLKVVAVFLNSSTHMLLANREFKKVEELKGKKIGVSSPGVGAYESAKKILRHYGIDPEKDVEIIFLGSEEARFISLQKGLIDGAILSPPADFEGKKWSMNVLARAHEVFDMPFTGFSTTSKKLKEKRNEVKKMIKAMIKANLSIRNDRAETIKVIEDWTKTRHEMAAATYDSTVDVFSKNGDVSKPGFIELVTSLKVALKIEKTTNLADLLDDSLQLEAKRELGIK</sequence>
<dbReference type="Proteomes" id="UP000034664">
    <property type="component" value="Unassembled WGS sequence"/>
</dbReference>
<organism evidence="5 6">
    <name type="scientific">Candidatus Roizmanbacteria bacterium GW2011_GWB1_40_7</name>
    <dbReference type="NCBI Taxonomy" id="1618482"/>
    <lineage>
        <taxon>Bacteria</taxon>
        <taxon>Candidatus Roizmaniibacteriota</taxon>
    </lineage>
</organism>
<comment type="caution">
    <text evidence="5">The sequence shown here is derived from an EMBL/GenBank/DDBJ whole genome shotgun (WGS) entry which is preliminary data.</text>
</comment>
<evidence type="ECO:0000256" key="3">
    <source>
        <dbReference type="ARBA" id="ARBA00022729"/>
    </source>
</evidence>
<dbReference type="GO" id="GO:0042918">
    <property type="term" value="P:alkanesulfonate transmembrane transport"/>
    <property type="evidence" value="ECO:0007669"/>
    <property type="project" value="TreeGrafter"/>
</dbReference>
<feature type="domain" description="SsuA/THI5-like" evidence="4">
    <location>
        <begin position="41"/>
        <end position="231"/>
    </location>
</feature>
<proteinExistence type="inferred from homology"/>
<dbReference type="Pfam" id="PF09084">
    <property type="entry name" value="NMT1"/>
    <property type="match status" value="1"/>
</dbReference>
<accession>A0A0G0SZZ2</accession>
<dbReference type="GO" id="GO:0042597">
    <property type="term" value="C:periplasmic space"/>
    <property type="evidence" value="ECO:0007669"/>
    <property type="project" value="UniProtKB-SubCell"/>
</dbReference>
<keyword evidence="3" id="KW-0732">Signal</keyword>
<dbReference type="PANTHER" id="PTHR30024:SF47">
    <property type="entry name" value="TAURINE-BINDING PERIPLASMIC PROTEIN"/>
    <property type="match status" value="1"/>
</dbReference>
<comment type="similarity">
    <text evidence="2">Belongs to the bacterial solute-binding protein SsuA/TauA family.</text>
</comment>
<dbReference type="EMBL" id="LBZM01000050">
    <property type="protein sequence ID" value="KKR70383.1"/>
    <property type="molecule type" value="Genomic_DNA"/>
</dbReference>
<gene>
    <name evidence="5" type="ORF">UU14_C0050G0003</name>
</gene>
<dbReference type="InterPro" id="IPR015168">
    <property type="entry name" value="SsuA/THI5"/>
</dbReference>
<name>A0A0G0SZZ2_9BACT</name>
<evidence type="ECO:0000256" key="1">
    <source>
        <dbReference type="ARBA" id="ARBA00004418"/>
    </source>
</evidence>
<evidence type="ECO:0000259" key="4">
    <source>
        <dbReference type="Pfam" id="PF09084"/>
    </source>
</evidence>